<feature type="domain" description="Alcohol dehydrogenase-like N-terminal" evidence="7">
    <location>
        <begin position="25"/>
        <end position="128"/>
    </location>
</feature>
<dbReference type="GO" id="GO:0008270">
    <property type="term" value="F:zinc ion binding"/>
    <property type="evidence" value="ECO:0007669"/>
    <property type="project" value="InterPro"/>
</dbReference>
<keyword evidence="2 5" id="KW-0479">Metal-binding</keyword>
<dbReference type="InterPro" id="IPR011032">
    <property type="entry name" value="GroES-like_sf"/>
</dbReference>
<dbReference type="InterPro" id="IPR013149">
    <property type="entry name" value="ADH-like_C"/>
</dbReference>
<evidence type="ECO:0000256" key="5">
    <source>
        <dbReference type="RuleBase" id="RU361277"/>
    </source>
</evidence>
<evidence type="ECO:0000259" key="6">
    <source>
        <dbReference type="Pfam" id="PF00107"/>
    </source>
</evidence>
<organism evidence="8 9">
    <name type="scientific">Exophiala viscosa</name>
    <dbReference type="NCBI Taxonomy" id="2486360"/>
    <lineage>
        <taxon>Eukaryota</taxon>
        <taxon>Fungi</taxon>
        <taxon>Dikarya</taxon>
        <taxon>Ascomycota</taxon>
        <taxon>Pezizomycotina</taxon>
        <taxon>Eurotiomycetes</taxon>
        <taxon>Chaetothyriomycetidae</taxon>
        <taxon>Chaetothyriales</taxon>
        <taxon>Herpotrichiellaceae</taxon>
        <taxon>Exophiala</taxon>
    </lineage>
</organism>
<dbReference type="CDD" id="cd08284">
    <property type="entry name" value="FDH_like_2"/>
    <property type="match status" value="1"/>
</dbReference>
<dbReference type="EMBL" id="MU404358">
    <property type="protein sequence ID" value="KAI1610531.1"/>
    <property type="molecule type" value="Genomic_DNA"/>
</dbReference>
<evidence type="ECO:0000256" key="2">
    <source>
        <dbReference type="ARBA" id="ARBA00022723"/>
    </source>
</evidence>
<evidence type="ECO:0000259" key="7">
    <source>
        <dbReference type="Pfam" id="PF08240"/>
    </source>
</evidence>
<dbReference type="Pfam" id="PF00107">
    <property type="entry name" value="ADH_zinc_N"/>
    <property type="match status" value="1"/>
</dbReference>
<dbReference type="PROSITE" id="PS00059">
    <property type="entry name" value="ADH_ZINC"/>
    <property type="match status" value="1"/>
</dbReference>
<comment type="caution">
    <text evidence="8">The sequence shown here is derived from an EMBL/GenBank/DDBJ whole genome shotgun (WGS) entry which is preliminary data.</text>
</comment>
<dbReference type="SUPFAM" id="SSF51735">
    <property type="entry name" value="NAD(P)-binding Rossmann-fold domains"/>
    <property type="match status" value="1"/>
</dbReference>
<keyword evidence="9" id="KW-1185">Reference proteome</keyword>
<name>A0AAN6DQS3_9EURO</name>
<dbReference type="PANTHER" id="PTHR42813:SF2">
    <property type="entry name" value="DEHYDROGENASE, ZINC-CONTAINING, PUTATIVE (AFU_ORTHOLOGUE AFUA_2G02810)-RELATED"/>
    <property type="match status" value="1"/>
</dbReference>
<dbReference type="Gene3D" id="3.90.180.10">
    <property type="entry name" value="Medium-chain alcohol dehydrogenases, catalytic domain"/>
    <property type="match status" value="1"/>
</dbReference>
<dbReference type="PANTHER" id="PTHR42813">
    <property type="entry name" value="ZINC-TYPE ALCOHOL DEHYDROGENASE-LIKE"/>
    <property type="match status" value="1"/>
</dbReference>
<gene>
    <name evidence="8" type="ORF">EDD36DRAFT_328248</name>
</gene>
<evidence type="ECO:0000256" key="4">
    <source>
        <dbReference type="ARBA" id="ARBA00023002"/>
    </source>
</evidence>
<feature type="domain" description="Alcohol dehydrogenase-like C-terminal" evidence="6">
    <location>
        <begin position="204"/>
        <end position="313"/>
    </location>
</feature>
<proteinExistence type="inferred from homology"/>
<evidence type="ECO:0000256" key="1">
    <source>
        <dbReference type="ARBA" id="ARBA00001947"/>
    </source>
</evidence>
<evidence type="ECO:0000256" key="3">
    <source>
        <dbReference type="ARBA" id="ARBA00022833"/>
    </source>
</evidence>
<accession>A0AAN6DQS3</accession>
<dbReference type="AlphaFoldDB" id="A0AAN6DQS3"/>
<keyword evidence="4" id="KW-0560">Oxidoreductase</keyword>
<dbReference type="GO" id="GO:0016491">
    <property type="term" value="F:oxidoreductase activity"/>
    <property type="evidence" value="ECO:0007669"/>
    <property type="project" value="UniProtKB-KW"/>
</dbReference>
<dbReference type="Gene3D" id="3.40.50.720">
    <property type="entry name" value="NAD(P)-binding Rossmann-like Domain"/>
    <property type="match status" value="1"/>
</dbReference>
<sequence length="371" mass="39733">MDAVIFNGPFKIDVEKRPKPTLLEPTDAIVKVTVAGVCGSELHMYRGHQKTATGHIMGHEFVGYVEEIGLSVTNYKIGQKVVCTFSPVCLSCFFCKNGYTNRCPVGTAPFGTQGLAGGQADYVRVPYADGTLQPAPETVPEDLLIMMSDIFPTGYYGAMRAIEYFAPTSSSSGELNGDSGTHAALSLKMQTLDKAIFVCLGCGPVGLCAILTARSKGVRTIYVVDSVDDRLEQAAKLGGIPLKLGRDDIPAIIKEATGGRGADAVIEVVGNTTAMRSAFDLLRPAGVLSSLGFHQGDLPFTALDCYQKNLNINLGRAPVRTVYDEALEVVVANKDKLSGMITHRLPLSQAAHGYDIFEKQQARKVILIPGQ</sequence>
<comment type="similarity">
    <text evidence="5">Belongs to the zinc-containing alcohol dehydrogenase family.</text>
</comment>
<comment type="cofactor">
    <cofactor evidence="1 5">
        <name>Zn(2+)</name>
        <dbReference type="ChEBI" id="CHEBI:29105"/>
    </cofactor>
</comment>
<protein>
    <submittedName>
        <fullName evidence="8">Chaperonin 10-like protein</fullName>
    </submittedName>
</protein>
<dbReference type="InterPro" id="IPR036291">
    <property type="entry name" value="NAD(P)-bd_dom_sf"/>
</dbReference>
<dbReference type="InterPro" id="IPR002328">
    <property type="entry name" value="ADH_Zn_CS"/>
</dbReference>
<keyword evidence="3 5" id="KW-0862">Zinc</keyword>
<reference evidence="8" key="1">
    <citation type="journal article" date="2022" name="bioRxiv">
        <title>Deciphering the potential niche of two novel black yeast fungi from a biological soil crust based on their genomes, phenotypes, and melanin regulation.</title>
        <authorList>
            <consortium name="DOE Joint Genome Institute"/>
            <person name="Carr E.C."/>
            <person name="Barton Q."/>
            <person name="Grambo S."/>
            <person name="Sullivan M."/>
            <person name="Renfro C.M."/>
            <person name="Kuo A."/>
            <person name="Pangilinan J."/>
            <person name="Lipzen A."/>
            <person name="Keymanesh K."/>
            <person name="Savage E."/>
            <person name="Barry K."/>
            <person name="Grigoriev I.V."/>
            <person name="Riekhof W.R."/>
            <person name="Harris S.S."/>
        </authorList>
    </citation>
    <scope>NUCLEOTIDE SEQUENCE</scope>
    <source>
        <strain evidence="8">JF 03-4F</strain>
    </source>
</reference>
<evidence type="ECO:0000313" key="8">
    <source>
        <dbReference type="EMBL" id="KAI1610531.1"/>
    </source>
</evidence>
<dbReference type="InterPro" id="IPR013154">
    <property type="entry name" value="ADH-like_N"/>
</dbReference>
<dbReference type="SUPFAM" id="SSF50129">
    <property type="entry name" value="GroES-like"/>
    <property type="match status" value="1"/>
</dbReference>
<dbReference type="Proteomes" id="UP001203852">
    <property type="component" value="Unassembled WGS sequence"/>
</dbReference>
<dbReference type="Pfam" id="PF08240">
    <property type="entry name" value="ADH_N"/>
    <property type="match status" value="1"/>
</dbReference>
<evidence type="ECO:0000313" key="9">
    <source>
        <dbReference type="Proteomes" id="UP001203852"/>
    </source>
</evidence>